<feature type="repeat" description="WD" evidence="3">
    <location>
        <begin position="56"/>
        <end position="88"/>
    </location>
</feature>
<dbReference type="InterPro" id="IPR019775">
    <property type="entry name" value="WD40_repeat_CS"/>
</dbReference>
<evidence type="ECO:0000313" key="4">
    <source>
        <dbReference type="EMBL" id="KAF8439039.1"/>
    </source>
</evidence>
<reference evidence="4" key="1">
    <citation type="submission" date="2019-10" db="EMBL/GenBank/DDBJ databases">
        <authorList>
            <consortium name="DOE Joint Genome Institute"/>
            <person name="Kuo A."/>
            <person name="Miyauchi S."/>
            <person name="Kiss E."/>
            <person name="Drula E."/>
            <person name="Kohler A."/>
            <person name="Sanchez-Garcia M."/>
            <person name="Andreopoulos B."/>
            <person name="Barry K.W."/>
            <person name="Bonito G."/>
            <person name="Buee M."/>
            <person name="Carver A."/>
            <person name="Chen C."/>
            <person name="Cichocki N."/>
            <person name="Clum A."/>
            <person name="Culley D."/>
            <person name="Crous P.W."/>
            <person name="Fauchery L."/>
            <person name="Girlanda M."/>
            <person name="Hayes R."/>
            <person name="Keri Z."/>
            <person name="LaButti K."/>
            <person name="Lipzen A."/>
            <person name="Lombard V."/>
            <person name="Magnuson J."/>
            <person name="Maillard F."/>
            <person name="Morin E."/>
            <person name="Murat C."/>
            <person name="Nolan M."/>
            <person name="Ohm R."/>
            <person name="Pangilinan J."/>
            <person name="Pereira M."/>
            <person name="Perotto S."/>
            <person name="Peter M."/>
            <person name="Riley R."/>
            <person name="Sitrit Y."/>
            <person name="Stielow B."/>
            <person name="Szollosi G."/>
            <person name="Zifcakova L."/>
            <person name="Stursova M."/>
            <person name="Spatafora J.W."/>
            <person name="Tedersoo L."/>
            <person name="Vaario L.-M."/>
            <person name="Yamada A."/>
            <person name="Yan M."/>
            <person name="Wang P."/>
            <person name="Xu J."/>
            <person name="Bruns T."/>
            <person name="Baldrian P."/>
            <person name="Vilgalys R."/>
            <person name="Henrissat B."/>
            <person name="Grigoriev I.V."/>
            <person name="Hibbett D."/>
            <person name="Nagy L.G."/>
            <person name="Martin F.M."/>
        </authorList>
    </citation>
    <scope>NUCLEOTIDE SEQUENCE</scope>
    <source>
        <strain evidence="4">BED1</strain>
    </source>
</reference>
<dbReference type="SMART" id="SM00320">
    <property type="entry name" value="WD40"/>
    <property type="match status" value="11"/>
</dbReference>
<dbReference type="PROSITE" id="PS50082">
    <property type="entry name" value="WD_REPEATS_2"/>
    <property type="match status" value="4"/>
</dbReference>
<proteinExistence type="predicted"/>
<evidence type="ECO:0000256" key="2">
    <source>
        <dbReference type="ARBA" id="ARBA00022737"/>
    </source>
</evidence>
<evidence type="ECO:0000256" key="3">
    <source>
        <dbReference type="PROSITE-ProRule" id="PRU00221"/>
    </source>
</evidence>
<dbReference type="InterPro" id="IPR036322">
    <property type="entry name" value="WD40_repeat_dom_sf"/>
</dbReference>
<dbReference type="InterPro" id="IPR011047">
    <property type="entry name" value="Quinoprotein_ADH-like_sf"/>
</dbReference>
<sequence>MSYTRQALYPCNPGTERGRSTKLAAANVKGSDKIIYANGRSVIVLDLKHPGLSTSFTGHVKETTVARFSPSGFYCASADVSGLVKIWDTVKDDQSVVAEYKVLSGRINDLAWDAASERIIAAGDGREKFAHAFLRNTGTSTGEITGHSKVINTVSIRPKRPYRAVTADDDALINFHQGPPFKYVKTIREHTKFVQDVKYAPNGDLFVSVGSDLKIVLYNGENGDKIADVVDSPHKGSIMACSWSSGSDQFVTSSMDNTVKLWDASTQKNVTAWSFDKGIPNQQVGNTWVNTHEIVSLSMGGELGILDVREDNGRATRVIQAPQKSVTSGTLGASGSDTFFVGTADGRVFRYDTSSAEAEGSVKVQGEGHTTLVSSMTTSASGQVYSTGFDDKLREVDPAAGFTPAALSLGGQPTSLASTADGTLFVIQAEKTGKNTLQAVRHNQIVYTLQPTYKGISVAASGNVVVVGGEDDNKVHVYTWDGRASTLVEIATSERLGSRGQMTMVAISADGAYIAAGDSIGKIALLDGHTAEKRTDRWTQHTARITSLAFTPGPVPTWLASTSLDTHVYVYSLEAPFSRYEHVAGAAPMGGAVVTWLSGASGTGKADGKGKGRVVSGGADGCVRVWEVVLP</sequence>
<dbReference type="InterPro" id="IPR015943">
    <property type="entry name" value="WD40/YVTN_repeat-like_dom_sf"/>
</dbReference>
<keyword evidence="5" id="KW-1185">Reference proteome</keyword>
<feature type="repeat" description="WD" evidence="3">
    <location>
        <begin position="187"/>
        <end position="228"/>
    </location>
</feature>
<dbReference type="PROSITE" id="PS50294">
    <property type="entry name" value="WD_REPEATS_REGION"/>
    <property type="match status" value="1"/>
</dbReference>
<reference evidence="4" key="2">
    <citation type="journal article" date="2020" name="Nat. Commun.">
        <title>Large-scale genome sequencing of mycorrhizal fungi provides insights into the early evolution of symbiotic traits.</title>
        <authorList>
            <person name="Miyauchi S."/>
            <person name="Kiss E."/>
            <person name="Kuo A."/>
            <person name="Drula E."/>
            <person name="Kohler A."/>
            <person name="Sanchez-Garcia M."/>
            <person name="Morin E."/>
            <person name="Andreopoulos B."/>
            <person name="Barry K.W."/>
            <person name="Bonito G."/>
            <person name="Buee M."/>
            <person name="Carver A."/>
            <person name="Chen C."/>
            <person name="Cichocki N."/>
            <person name="Clum A."/>
            <person name="Culley D."/>
            <person name="Crous P.W."/>
            <person name="Fauchery L."/>
            <person name="Girlanda M."/>
            <person name="Hayes R.D."/>
            <person name="Keri Z."/>
            <person name="LaButti K."/>
            <person name="Lipzen A."/>
            <person name="Lombard V."/>
            <person name="Magnuson J."/>
            <person name="Maillard F."/>
            <person name="Murat C."/>
            <person name="Nolan M."/>
            <person name="Ohm R.A."/>
            <person name="Pangilinan J."/>
            <person name="Pereira M.F."/>
            <person name="Perotto S."/>
            <person name="Peter M."/>
            <person name="Pfister S."/>
            <person name="Riley R."/>
            <person name="Sitrit Y."/>
            <person name="Stielow J.B."/>
            <person name="Szollosi G."/>
            <person name="Zifcakova L."/>
            <person name="Stursova M."/>
            <person name="Spatafora J.W."/>
            <person name="Tedersoo L."/>
            <person name="Vaario L.M."/>
            <person name="Yamada A."/>
            <person name="Yan M."/>
            <person name="Wang P."/>
            <person name="Xu J."/>
            <person name="Bruns T."/>
            <person name="Baldrian P."/>
            <person name="Vilgalys R."/>
            <person name="Dunand C."/>
            <person name="Henrissat B."/>
            <person name="Grigoriev I.V."/>
            <person name="Hibbett D."/>
            <person name="Nagy L.G."/>
            <person name="Martin F.M."/>
        </authorList>
    </citation>
    <scope>NUCLEOTIDE SEQUENCE</scope>
    <source>
        <strain evidence="4">BED1</strain>
    </source>
</reference>
<dbReference type="InterPro" id="IPR001680">
    <property type="entry name" value="WD40_rpt"/>
</dbReference>
<dbReference type="GO" id="GO:0051015">
    <property type="term" value="F:actin filament binding"/>
    <property type="evidence" value="ECO:0007669"/>
    <property type="project" value="TreeGrafter"/>
</dbReference>
<dbReference type="PANTHER" id="PTHR19856:SF0">
    <property type="entry name" value="WD REPEAT-CONTAINING PROTEIN 1"/>
    <property type="match status" value="1"/>
</dbReference>
<dbReference type="Pfam" id="PF00400">
    <property type="entry name" value="WD40"/>
    <property type="match status" value="4"/>
</dbReference>
<dbReference type="PRINTS" id="PR00320">
    <property type="entry name" value="GPROTEINBRPT"/>
</dbReference>
<dbReference type="EMBL" id="WHUW01000015">
    <property type="protein sequence ID" value="KAF8439039.1"/>
    <property type="molecule type" value="Genomic_DNA"/>
</dbReference>
<name>A0AAD4BSM9_BOLED</name>
<dbReference type="GO" id="GO:0030864">
    <property type="term" value="C:cortical actin cytoskeleton"/>
    <property type="evidence" value="ECO:0007669"/>
    <property type="project" value="TreeGrafter"/>
</dbReference>
<keyword evidence="2" id="KW-0677">Repeat</keyword>
<feature type="repeat" description="WD" evidence="3">
    <location>
        <begin position="614"/>
        <end position="631"/>
    </location>
</feature>
<gene>
    <name evidence="4" type="ORF">L210DRAFT_3543173</name>
</gene>
<comment type="caution">
    <text evidence="4">The sequence shown here is derived from an EMBL/GenBank/DDBJ whole genome shotgun (WGS) entry which is preliminary data.</text>
</comment>
<keyword evidence="1 3" id="KW-0853">WD repeat</keyword>
<organism evidence="4 5">
    <name type="scientific">Boletus edulis BED1</name>
    <dbReference type="NCBI Taxonomy" id="1328754"/>
    <lineage>
        <taxon>Eukaryota</taxon>
        <taxon>Fungi</taxon>
        <taxon>Dikarya</taxon>
        <taxon>Basidiomycota</taxon>
        <taxon>Agaricomycotina</taxon>
        <taxon>Agaricomycetes</taxon>
        <taxon>Agaricomycetidae</taxon>
        <taxon>Boletales</taxon>
        <taxon>Boletineae</taxon>
        <taxon>Boletaceae</taxon>
        <taxon>Boletoideae</taxon>
        <taxon>Boletus</taxon>
    </lineage>
</organism>
<dbReference type="SUPFAM" id="SSF50998">
    <property type="entry name" value="Quinoprotein alcohol dehydrogenase-like"/>
    <property type="match status" value="1"/>
</dbReference>
<evidence type="ECO:0000256" key="1">
    <source>
        <dbReference type="ARBA" id="ARBA00022574"/>
    </source>
</evidence>
<dbReference type="PROSITE" id="PS00678">
    <property type="entry name" value="WD_REPEATS_1"/>
    <property type="match status" value="1"/>
</dbReference>
<dbReference type="PANTHER" id="PTHR19856">
    <property type="entry name" value="WD-REPEATCONTAINING PROTEIN WDR1"/>
    <property type="match status" value="1"/>
</dbReference>
<dbReference type="InterPro" id="IPR020472">
    <property type="entry name" value="WD40_PAC1"/>
</dbReference>
<protein>
    <submittedName>
        <fullName evidence="4">WD40 repeat-like protein</fullName>
    </submittedName>
</protein>
<dbReference type="GO" id="GO:0030042">
    <property type="term" value="P:actin filament depolymerization"/>
    <property type="evidence" value="ECO:0007669"/>
    <property type="project" value="TreeGrafter"/>
</dbReference>
<dbReference type="Proteomes" id="UP001194468">
    <property type="component" value="Unassembled WGS sequence"/>
</dbReference>
<dbReference type="FunFam" id="2.130.10.10:FF:000102">
    <property type="entry name" value="Actin-interacting protein 1"/>
    <property type="match status" value="1"/>
</dbReference>
<dbReference type="AlphaFoldDB" id="A0AAD4BSM9"/>
<dbReference type="SUPFAM" id="SSF50978">
    <property type="entry name" value="WD40 repeat-like"/>
    <property type="match status" value="1"/>
</dbReference>
<accession>A0AAD4BSM9</accession>
<dbReference type="Gene3D" id="2.130.10.10">
    <property type="entry name" value="YVTN repeat-like/Quinoprotein amine dehydrogenase"/>
    <property type="match status" value="2"/>
</dbReference>
<evidence type="ECO:0000313" key="5">
    <source>
        <dbReference type="Proteomes" id="UP001194468"/>
    </source>
</evidence>
<feature type="repeat" description="WD" evidence="3">
    <location>
        <begin position="231"/>
        <end position="272"/>
    </location>
</feature>